<sequence length="1617" mass="185277">MPDCFLYYLNDNLISITPFSNLILTADQNLLIRQSVKAINSTLESDLQAFQFNYLFTLKQILLSENIEALLRHSDITEKEINRNHKTALQNMHYKLGKTTLYSTHSAIQEKFHRAVINHFTQAMTQTIRERPSAITLFSANIETFNYRCAQYRQLHPNEAIPSLAEFIRHQIWMENEFERIYQPFARIEYSAKVLANYTEDKWLSADAQTDWLDSIHEYLPPQLHSQNLKPYLKDVTRKVLTDWQHEQHQSASKDALKLIISGNVNPIFISLVQSAMQQYCATYPKLLFCQLYQIDNGSRFTFLKNDFVTEAPQRSRRQLFSEHPFYPLPLLEEEKLTDIIISSSPRWQPENKRNNTRQYHKQLNVIVHKFIYFSFRPFHERLYGFTFTTLAPEDIAENDAATLINTLIDDSGNFIASQRKVLQRYLPSDAVIDTDRMLKLLSDILRLVHPSAPDLYEFVFRQLQSLFNSPGMTLTHLTDRDFITTQARNLTQRYQQQLKVSNGVTSLAINRYMTAAIQYHLAFARYLTAIDTEMADMRLKEASAQQLCLGAIIAQHLQLESASHVALRKLFSIAMQDAGIIPVSAHQQIALLTLPGRHSGEDTLHCLASCLENTASRQLQLVACVNASQQLAAYLTELQFDPSSAEQQQQLQTLVQAAIQSQQQLLTSAMPANLEQPFRLARDRGTLRLTWYLTTGRNNSDALTVAAIGFNISDQDKGILFPYSLPLPLSGTFRQRPTPQTDEALTAICFDPGIRDSVTFNFTTVTPPAVTQRHKNDSIIATLSDWMTLEAGNQLRQFTSIHNEADFVRTKNAMMNWLLRHLPFTGSDNLLAEQLKSERIIKLASQPTVNKWKMRTLAKPQNMSTAHYLADAITDVMGEYTDWPADASELRTRNARVRTLSADELPMTGFRGVWWDPMNAVCYLGFINENDRQLYATLGENREILYPLTDESVHSRIWAALSLHNELQDDYAALRRGHLTAQKFFEQSVPVAWQQHNGNATEHWHLIDNKQASQLLRQGILTPHRYLQRADGRNDTRSQLTPYALQHHSGKMVFIFSESDNQIARYCMLNLQGELQALPARFADWPHLIRTSDHVSSKLLFNATIESFLDQEQREILPGFQPLLNDTQRQQQKSALSGQQATLREHYRLISNITANIPFRTVVNAEGLIDIDVNLKRHGRTLNDELQKRIHEAVEFNDRNWNIFAWREDDLYDDLICNNTLKVLKKKQALFTALNDLVTHDPFLTLLRTAGLISWIDTSMAYLVRIIAAIEWFRSPANLPVPADNLASGLHLDALAKNMFFRHYGEQPYVTPELFAEPWEFSVERNRSILPSPLWQRALDQLRLIATALPDNSYIFNQFLSLPDNLSQVAQMQTYANQFQHALNSTLSYWRQPHKAQHLLLIRPQALMSTRNNHPPSLIVTAGAGHLTAGEPAPAISLSPEQFNDILLVQPGESSELRLAGINSDPMTAEDFATWSKSRFAGPVFMNELSGPAFLYRLQNTIEAVIATESQQWSTEERDFYASPATTRFLQLTDFDMARKSHYHDFFRALFASDVLVTRLILPDVEMVFGLLCDYWKTRYPERAGEDVSLAWFLFKNTYADLTAESHGQPIWLLGV</sequence>
<reference evidence="1 2" key="1">
    <citation type="journal article" date="2017" name="Antonie Van Leeuwenhoek">
        <title>Phylogenomic resolution of the bacterial genus Pantoea and its relationship with Erwinia and Tatumella.</title>
        <authorList>
            <person name="Palmer M."/>
            <person name="Steenkamp E.T."/>
            <person name="Coetzee M.P."/>
            <person name="Chan W.Y."/>
            <person name="van Zyl E."/>
            <person name="De Maayer P."/>
            <person name="Coutinho T.A."/>
            <person name="Blom J."/>
            <person name="Smits T.H."/>
            <person name="Duffy B."/>
            <person name="Venter S.N."/>
        </authorList>
    </citation>
    <scope>NUCLEOTIDE SEQUENCE [LARGE SCALE GENOMIC DNA]</scope>
    <source>
        <strain evidence="1 2">LMG 2657</strain>
    </source>
</reference>
<proteinExistence type="predicted"/>
<evidence type="ECO:0000313" key="2">
    <source>
        <dbReference type="Proteomes" id="UP000193749"/>
    </source>
</evidence>
<dbReference type="Proteomes" id="UP000193749">
    <property type="component" value="Unassembled WGS sequence"/>
</dbReference>
<keyword evidence="2" id="KW-1185">Reference proteome</keyword>
<name>A0A1X1EH75_PANCY</name>
<accession>A0A1X1EH75</accession>
<protein>
    <submittedName>
        <fullName evidence="1">Uncharacterized protein</fullName>
    </submittedName>
</protein>
<gene>
    <name evidence="1" type="ORF">HA50_29665</name>
</gene>
<dbReference type="EMBL" id="MLJI01000003">
    <property type="protein sequence ID" value="ORM88104.1"/>
    <property type="molecule type" value="Genomic_DNA"/>
</dbReference>
<comment type="caution">
    <text evidence="1">The sequence shown here is derived from an EMBL/GenBank/DDBJ whole genome shotgun (WGS) entry which is preliminary data.</text>
</comment>
<evidence type="ECO:0000313" key="1">
    <source>
        <dbReference type="EMBL" id="ORM88104.1"/>
    </source>
</evidence>
<organism evidence="1 2">
    <name type="scientific">Pantoea cypripedii</name>
    <name type="common">Pectobacterium cypripedii</name>
    <name type="synonym">Erwinia cypripedii</name>
    <dbReference type="NCBI Taxonomy" id="55209"/>
    <lineage>
        <taxon>Bacteria</taxon>
        <taxon>Pseudomonadati</taxon>
        <taxon>Pseudomonadota</taxon>
        <taxon>Gammaproteobacteria</taxon>
        <taxon>Enterobacterales</taxon>
        <taxon>Erwiniaceae</taxon>
        <taxon>Pantoea</taxon>
    </lineage>
</organism>